<dbReference type="SMART" id="SM00474">
    <property type="entry name" value="35EXOc"/>
    <property type="match status" value="1"/>
</dbReference>
<evidence type="ECO:0000313" key="4">
    <source>
        <dbReference type="Proteomes" id="UP000664859"/>
    </source>
</evidence>
<dbReference type="OrthoDB" id="47557at2759"/>
<dbReference type="Gene3D" id="3.30.420.10">
    <property type="entry name" value="Ribonuclease H-like superfamily/Ribonuclease H"/>
    <property type="match status" value="1"/>
</dbReference>
<proteinExistence type="predicted"/>
<evidence type="ECO:0000256" key="1">
    <source>
        <dbReference type="SAM" id="MobiDB-lite"/>
    </source>
</evidence>
<gene>
    <name evidence="3" type="ORF">JKP88DRAFT_353236</name>
</gene>
<sequence length="301" mass="33626">MEWQPEASGMPQGLGHYDQHGASDYQHTHQEGGGFVQHSQWQYHTPDQETATAMPYVLDIPSDKVTMVDTPAALQWAGSVLRDSSIIALDTETQPNFTPRSPPHRTALLQIASRAADGTEAVFLIDLLALLPLCAEAMDSALYHCFRSEDILKVGHGLVQDVRELYMFYPQVAAFRRMNGVLEANAMHKQLDPEVVNMLSLKKLVLHYLNCSLSKGQQMSNWANRPLSSSQIHYAACDALVLLRLHDSMVLEIFEECPDFNIDDLLQDIDGPNPNAVECWQCGLILASAKAFKKVRCHHAF</sequence>
<dbReference type="InterPro" id="IPR012337">
    <property type="entry name" value="RNaseH-like_sf"/>
</dbReference>
<evidence type="ECO:0000259" key="2">
    <source>
        <dbReference type="SMART" id="SM00474"/>
    </source>
</evidence>
<comment type="caution">
    <text evidence="3">The sequence shown here is derived from an EMBL/GenBank/DDBJ whole genome shotgun (WGS) entry which is preliminary data.</text>
</comment>
<dbReference type="PANTHER" id="PTHR47765:SF2">
    <property type="entry name" value="EXONUCLEASE MUT-7 HOMOLOG"/>
    <property type="match status" value="1"/>
</dbReference>
<evidence type="ECO:0000313" key="3">
    <source>
        <dbReference type="EMBL" id="KAG5188984.1"/>
    </source>
</evidence>
<accession>A0A835ZAR5</accession>
<feature type="domain" description="3'-5' exonuclease" evidence="2">
    <location>
        <begin position="65"/>
        <end position="254"/>
    </location>
</feature>
<dbReference type="CDD" id="cd06141">
    <property type="entry name" value="WRN_exo"/>
    <property type="match status" value="1"/>
</dbReference>
<dbReference type="SUPFAM" id="SSF53098">
    <property type="entry name" value="Ribonuclease H-like"/>
    <property type="match status" value="1"/>
</dbReference>
<dbReference type="GO" id="GO:0006139">
    <property type="term" value="P:nucleobase-containing compound metabolic process"/>
    <property type="evidence" value="ECO:0007669"/>
    <property type="project" value="InterPro"/>
</dbReference>
<dbReference type="InterPro" id="IPR002562">
    <property type="entry name" value="3'-5'_exonuclease_dom"/>
</dbReference>
<dbReference type="GO" id="GO:0008408">
    <property type="term" value="F:3'-5' exonuclease activity"/>
    <property type="evidence" value="ECO:0007669"/>
    <property type="project" value="InterPro"/>
</dbReference>
<feature type="non-terminal residue" evidence="3">
    <location>
        <position position="301"/>
    </location>
</feature>
<dbReference type="InterPro" id="IPR052408">
    <property type="entry name" value="Exonuclease_MUT-7-like"/>
</dbReference>
<keyword evidence="4" id="KW-1185">Reference proteome</keyword>
<protein>
    <submittedName>
        <fullName evidence="3">Ribonuclease H-like domain-containing protein</fullName>
    </submittedName>
</protein>
<organism evidence="3 4">
    <name type="scientific">Tribonema minus</name>
    <dbReference type="NCBI Taxonomy" id="303371"/>
    <lineage>
        <taxon>Eukaryota</taxon>
        <taxon>Sar</taxon>
        <taxon>Stramenopiles</taxon>
        <taxon>Ochrophyta</taxon>
        <taxon>PX clade</taxon>
        <taxon>Xanthophyceae</taxon>
        <taxon>Tribonematales</taxon>
        <taxon>Tribonemataceae</taxon>
        <taxon>Tribonema</taxon>
    </lineage>
</organism>
<dbReference type="Proteomes" id="UP000664859">
    <property type="component" value="Unassembled WGS sequence"/>
</dbReference>
<dbReference type="EMBL" id="JAFCMP010000059">
    <property type="protein sequence ID" value="KAG5188984.1"/>
    <property type="molecule type" value="Genomic_DNA"/>
</dbReference>
<dbReference type="InterPro" id="IPR036397">
    <property type="entry name" value="RNaseH_sf"/>
</dbReference>
<feature type="region of interest" description="Disordered" evidence="1">
    <location>
        <begin position="1"/>
        <end position="31"/>
    </location>
</feature>
<dbReference type="AlphaFoldDB" id="A0A835ZAR5"/>
<dbReference type="GO" id="GO:0003676">
    <property type="term" value="F:nucleic acid binding"/>
    <property type="evidence" value="ECO:0007669"/>
    <property type="project" value="InterPro"/>
</dbReference>
<dbReference type="PANTHER" id="PTHR47765">
    <property type="entry name" value="3'-5' EXONUCLEASE DOMAIN-CONTAINING PROTEIN"/>
    <property type="match status" value="1"/>
</dbReference>
<feature type="compositionally biased region" description="Basic and acidic residues" evidence="1">
    <location>
        <begin position="17"/>
        <end position="30"/>
    </location>
</feature>
<dbReference type="Pfam" id="PF01612">
    <property type="entry name" value="DNA_pol_A_exo1"/>
    <property type="match status" value="1"/>
</dbReference>
<reference evidence="3" key="1">
    <citation type="submission" date="2021-02" db="EMBL/GenBank/DDBJ databases">
        <title>First Annotated Genome of the Yellow-green Alga Tribonema minus.</title>
        <authorList>
            <person name="Mahan K.M."/>
        </authorList>
    </citation>
    <scope>NUCLEOTIDE SEQUENCE</scope>
    <source>
        <strain evidence="3">UTEX B ZZ1240</strain>
    </source>
</reference>
<name>A0A835ZAR5_9STRA</name>